<feature type="compositionally biased region" description="Basic and acidic residues" evidence="1">
    <location>
        <begin position="631"/>
        <end position="657"/>
    </location>
</feature>
<keyword evidence="2" id="KW-1133">Transmembrane helix</keyword>
<feature type="region of interest" description="Disordered" evidence="1">
    <location>
        <begin position="137"/>
        <end position="223"/>
    </location>
</feature>
<name>A0A9P5NVL7_GYMJU</name>
<keyword evidence="2" id="KW-0472">Membrane</keyword>
<dbReference type="AlphaFoldDB" id="A0A9P5NVL7"/>
<dbReference type="EMBL" id="JADNYJ010000021">
    <property type="protein sequence ID" value="KAF8905728.1"/>
    <property type="molecule type" value="Genomic_DNA"/>
</dbReference>
<feature type="transmembrane region" description="Helical" evidence="2">
    <location>
        <begin position="517"/>
        <end position="548"/>
    </location>
</feature>
<feature type="compositionally biased region" description="Low complexity" evidence="1">
    <location>
        <begin position="50"/>
        <end position="63"/>
    </location>
</feature>
<organism evidence="3 4">
    <name type="scientific">Gymnopilus junonius</name>
    <name type="common">Spectacular rustgill mushroom</name>
    <name type="synonym">Gymnopilus spectabilis subsp. junonius</name>
    <dbReference type="NCBI Taxonomy" id="109634"/>
    <lineage>
        <taxon>Eukaryota</taxon>
        <taxon>Fungi</taxon>
        <taxon>Dikarya</taxon>
        <taxon>Basidiomycota</taxon>
        <taxon>Agaricomycotina</taxon>
        <taxon>Agaricomycetes</taxon>
        <taxon>Agaricomycetidae</taxon>
        <taxon>Agaricales</taxon>
        <taxon>Agaricineae</taxon>
        <taxon>Hymenogastraceae</taxon>
        <taxon>Gymnopilus</taxon>
    </lineage>
</organism>
<keyword evidence="2" id="KW-0812">Transmembrane</keyword>
<feature type="region of interest" description="Disordered" evidence="1">
    <location>
        <begin position="1"/>
        <end position="78"/>
    </location>
</feature>
<proteinExistence type="predicted"/>
<feature type="compositionally biased region" description="Polar residues" evidence="1">
    <location>
        <begin position="39"/>
        <end position="49"/>
    </location>
</feature>
<feature type="transmembrane region" description="Helical" evidence="2">
    <location>
        <begin position="568"/>
        <end position="589"/>
    </location>
</feature>
<dbReference type="Proteomes" id="UP000724874">
    <property type="component" value="Unassembled WGS sequence"/>
</dbReference>
<protein>
    <submittedName>
        <fullName evidence="3">Uncharacterized protein</fullName>
    </submittedName>
</protein>
<evidence type="ECO:0000256" key="1">
    <source>
        <dbReference type="SAM" id="MobiDB-lite"/>
    </source>
</evidence>
<reference evidence="3" key="1">
    <citation type="submission" date="2020-11" db="EMBL/GenBank/DDBJ databases">
        <authorList>
            <consortium name="DOE Joint Genome Institute"/>
            <person name="Ahrendt S."/>
            <person name="Riley R."/>
            <person name="Andreopoulos W."/>
            <person name="LaButti K."/>
            <person name="Pangilinan J."/>
            <person name="Ruiz-duenas F.J."/>
            <person name="Barrasa J.M."/>
            <person name="Sanchez-Garcia M."/>
            <person name="Camarero S."/>
            <person name="Miyauchi S."/>
            <person name="Serrano A."/>
            <person name="Linde D."/>
            <person name="Babiker R."/>
            <person name="Drula E."/>
            <person name="Ayuso-Fernandez I."/>
            <person name="Pacheco R."/>
            <person name="Padilla G."/>
            <person name="Ferreira P."/>
            <person name="Barriuso J."/>
            <person name="Kellner H."/>
            <person name="Castanera R."/>
            <person name="Alfaro M."/>
            <person name="Ramirez L."/>
            <person name="Pisabarro A.G."/>
            <person name="Kuo A."/>
            <person name="Tritt A."/>
            <person name="Lipzen A."/>
            <person name="He G."/>
            <person name="Yan M."/>
            <person name="Ng V."/>
            <person name="Cullen D."/>
            <person name="Martin F."/>
            <person name="Rosso M.-N."/>
            <person name="Henrissat B."/>
            <person name="Hibbett D."/>
            <person name="Martinez A.T."/>
            <person name="Grigoriev I.V."/>
        </authorList>
    </citation>
    <scope>NUCLEOTIDE SEQUENCE</scope>
    <source>
        <strain evidence="3">AH 44721</strain>
    </source>
</reference>
<evidence type="ECO:0000313" key="3">
    <source>
        <dbReference type="EMBL" id="KAF8905728.1"/>
    </source>
</evidence>
<keyword evidence="4" id="KW-1185">Reference proteome</keyword>
<feature type="compositionally biased region" description="Low complexity" evidence="1">
    <location>
        <begin position="210"/>
        <end position="223"/>
    </location>
</feature>
<gene>
    <name evidence="3" type="ORF">CPB84DRAFT_562685</name>
</gene>
<sequence length="727" mass="79345">MSVESSGVPFPSMDDMDDMPEIPALESSSPTPEPIVISATDTGSPVQSNTSSSKLTSSDKLSTLPPPTRLENANVFSHPLRSPDFSSVNFNRGWRRSLDAVTSFPAFFGAGHGPPTLNHDVWARPSNALGVRRSIHQSQGSLDDSLTGGETPRQRISYDGDRSTPTARPTGQAFPRSRGSDPSAPSPLRTSPFGGRRDREELAPHPQQISSQSPSQSRSRAASPLRILQQLSSGFHRHRSEPEEPFVPVDPFRFKSRFPLGGQPPRPPDDIEMGASASSGAYDCDDLLPVDSMRSLFYDSRLFITDILPREIYLNFLLRLPAMYFSRVARIFEDANVSKPDILRMINTSGGSVRQPSGVPPIPVGGSMDPNLQTHGAAAGVTSGNGFSAQVGPGAAPAAAALMHMPLPFPDEWTPPLVSPALIRFKHSWEAFIDSLVKEWKTLNVVSALLASAIMTIFQVPDAAGDPVTRTLALLSLISSLFSLSYGCMYIVRFGMMRSMFHASRWAEQAQKTKTLIWWNVWVLLAMPVVWMAWSMLLFISAILSFVWRTGSVLDPANPSPLGPRLALALRILITSAFALGMIYLCMIIKTLKKYGSHQSSTKAILLAGLTTNTRTGIGSPREMTHKLNVDDDERKLGGVDDEMTERGRSRERERSRSAHKKSGKHKIWSLRDTGRKEHGSRRGALGPLFGFGVGTSKSHSGDGLQDVEVELDLKSQASVVVEALNK</sequence>
<feature type="transmembrane region" description="Helical" evidence="2">
    <location>
        <begin position="472"/>
        <end position="496"/>
    </location>
</feature>
<feature type="compositionally biased region" description="Basic and acidic residues" evidence="1">
    <location>
        <begin position="152"/>
        <end position="162"/>
    </location>
</feature>
<evidence type="ECO:0000313" key="4">
    <source>
        <dbReference type="Proteomes" id="UP000724874"/>
    </source>
</evidence>
<comment type="caution">
    <text evidence="3">The sequence shown here is derived from an EMBL/GenBank/DDBJ whole genome shotgun (WGS) entry which is preliminary data.</text>
</comment>
<accession>A0A9P5NVL7</accession>
<evidence type="ECO:0000256" key="2">
    <source>
        <dbReference type="SAM" id="Phobius"/>
    </source>
</evidence>
<feature type="region of interest" description="Disordered" evidence="1">
    <location>
        <begin position="631"/>
        <end position="685"/>
    </location>
</feature>
<feature type="compositionally biased region" description="Basic residues" evidence="1">
    <location>
        <begin position="658"/>
        <end position="669"/>
    </location>
</feature>
<dbReference type="OrthoDB" id="3062801at2759"/>